<dbReference type="CDD" id="cd00099">
    <property type="entry name" value="IgV"/>
    <property type="match status" value="1"/>
</dbReference>
<protein>
    <submittedName>
        <fullName evidence="10">Novel immune-type receptor 1f</fullName>
    </submittedName>
</protein>
<keyword evidence="5" id="KW-0472">Membrane</keyword>
<dbReference type="AlphaFoldDB" id="A0A3Q2QZB7"/>
<keyword evidence="3 8" id="KW-0732">Signal</keyword>
<dbReference type="GeneTree" id="ENSGT01030000234530"/>
<dbReference type="SMART" id="SM00409">
    <property type="entry name" value="IG"/>
    <property type="match status" value="2"/>
</dbReference>
<dbReference type="SUPFAM" id="SSF48726">
    <property type="entry name" value="Immunoglobulin"/>
    <property type="match status" value="2"/>
</dbReference>
<accession>A0A3Q2QZB7</accession>
<dbReference type="Ensembl" id="ENSFHET00000034458.1">
    <property type="protein sequence ID" value="ENSFHEP00000033399.1"/>
    <property type="gene ID" value="ENSFHEG00000020511.1"/>
</dbReference>
<sequence>YYHNLICCGMFFLFYVIVVDNETTAYHNVTLNCFYTSSAKHLSWYKQVPGEPPQIISSFYKSLADSNIFHKQFKDSKRLSVSTGDGLYNLKISNVQSSDSALYYCSFTLITVTEFAKGTFLLLKSKTIKLTLEPTYSVSVQQGGSVTLNCSMLTGSINGEHSVYWFRKTSRGSHLGTLYTTSSGGKCVRSPESSSLMHSCVYSLPKRNVSVSDAGTYHCAVASCGQILFGEGTRLNVEVLHVFKYYFLILFLPFCLIFFEGSHQQPEHVVDTQVSL</sequence>
<reference evidence="10" key="1">
    <citation type="submission" date="2025-08" db="UniProtKB">
        <authorList>
            <consortium name="Ensembl"/>
        </authorList>
    </citation>
    <scope>IDENTIFICATION</scope>
</reference>
<evidence type="ECO:0000256" key="1">
    <source>
        <dbReference type="ARBA" id="ARBA00004236"/>
    </source>
</evidence>
<dbReference type="GO" id="GO:0009617">
    <property type="term" value="P:response to bacterium"/>
    <property type="evidence" value="ECO:0007669"/>
    <property type="project" value="TreeGrafter"/>
</dbReference>
<dbReference type="InterPro" id="IPR036179">
    <property type="entry name" value="Ig-like_dom_sf"/>
</dbReference>
<evidence type="ECO:0000256" key="4">
    <source>
        <dbReference type="ARBA" id="ARBA00022859"/>
    </source>
</evidence>
<dbReference type="Proteomes" id="UP000265000">
    <property type="component" value="Unplaced"/>
</dbReference>
<keyword evidence="2" id="KW-1003">Cell membrane</keyword>
<comment type="subcellular location">
    <subcellularLocation>
        <location evidence="1">Cell membrane</location>
    </subcellularLocation>
</comment>
<evidence type="ECO:0000256" key="5">
    <source>
        <dbReference type="ARBA" id="ARBA00023136"/>
    </source>
</evidence>
<dbReference type="STRING" id="8078.ENSFHEP00000033399"/>
<dbReference type="Gene3D" id="2.60.40.10">
    <property type="entry name" value="Immunoglobulins"/>
    <property type="match status" value="2"/>
</dbReference>
<feature type="domain" description="Ig-like" evidence="9">
    <location>
        <begin position="29"/>
        <end position="105"/>
    </location>
</feature>
<reference evidence="10" key="2">
    <citation type="submission" date="2025-09" db="UniProtKB">
        <authorList>
            <consortium name="Ensembl"/>
        </authorList>
    </citation>
    <scope>IDENTIFICATION</scope>
</reference>
<evidence type="ECO:0000313" key="10">
    <source>
        <dbReference type="Ensembl" id="ENSFHEP00000033399.1"/>
    </source>
</evidence>
<feature type="chain" id="PRO_5018629072" evidence="8">
    <location>
        <begin position="22"/>
        <end position="276"/>
    </location>
</feature>
<feature type="signal peptide" evidence="8">
    <location>
        <begin position="1"/>
        <end position="21"/>
    </location>
</feature>
<dbReference type="Pfam" id="PF07686">
    <property type="entry name" value="V-set"/>
    <property type="match status" value="2"/>
</dbReference>
<evidence type="ECO:0000256" key="2">
    <source>
        <dbReference type="ARBA" id="ARBA00022475"/>
    </source>
</evidence>
<dbReference type="GO" id="GO:0005886">
    <property type="term" value="C:plasma membrane"/>
    <property type="evidence" value="ECO:0007669"/>
    <property type="project" value="UniProtKB-SubCell"/>
</dbReference>
<evidence type="ECO:0000313" key="11">
    <source>
        <dbReference type="Proteomes" id="UP000265000"/>
    </source>
</evidence>
<dbReference type="PROSITE" id="PS50835">
    <property type="entry name" value="IG_LIKE"/>
    <property type="match status" value="2"/>
</dbReference>
<evidence type="ECO:0000256" key="6">
    <source>
        <dbReference type="ARBA" id="ARBA00023157"/>
    </source>
</evidence>
<feature type="domain" description="Ig-like" evidence="9">
    <location>
        <begin position="128"/>
        <end position="236"/>
    </location>
</feature>
<dbReference type="GO" id="GO:0002376">
    <property type="term" value="P:immune system process"/>
    <property type="evidence" value="ECO:0007669"/>
    <property type="project" value="UniProtKB-KW"/>
</dbReference>
<name>A0A3Q2QZB7_FUNHE</name>
<dbReference type="SMART" id="SM00406">
    <property type="entry name" value="IGv"/>
    <property type="match status" value="2"/>
</dbReference>
<dbReference type="PANTHER" id="PTHR19433">
    <property type="entry name" value="T-CELL RECEPTOR ALPHA CHAIN V REGION-RELATED"/>
    <property type="match status" value="1"/>
</dbReference>
<keyword evidence="4" id="KW-0391">Immunity</keyword>
<dbReference type="InterPro" id="IPR052051">
    <property type="entry name" value="TCR_complex_component"/>
</dbReference>
<dbReference type="PANTHER" id="PTHR19433:SF127">
    <property type="entry name" value="NITR9"/>
    <property type="match status" value="1"/>
</dbReference>
<dbReference type="InterPro" id="IPR003599">
    <property type="entry name" value="Ig_sub"/>
</dbReference>
<organism evidence="10 11">
    <name type="scientific">Fundulus heteroclitus</name>
    <name type="common">Killifish</name>
    <name type="synonym">Mummichog</name>
    <dbReference type="NCBI Taxonomy" id="8078"/>
    <lineage>
        <taxon>Eukaryota</taxon>
        <taxon>Metazoa</taxon>
        <taxon>Chordata</taxon>
        <taxon>Craniata</taxon>
        <taxon>Vertebrata</taxon>
        <taxon>Euteleostomi</taxon>
        <taxon>Actinopterygii</taxon>
        <taxon>Neopterygii</taxon>
        <taxon>Teleostei</taxon>
        <taxon>Neoteleostei</taxon>
        <taxon>Acanthomorphata</taxon>
        <taxon>Ovalentaria</taxon>
        <taxon>Atherinomorphae</taxon>
        <taxon>Cyprinodontiformes</taxon>
        <taxon>Fundulidae</taxon>
        <taxon>Fundulus</taxon>
    </lineage>
</organism>
<dbReference type="InterPro" id="IPR007110">
    <property type="entry name" value="Ig-like_dom"/>
</dbReference>
<keyword evidence="11" id="KW-1185">Reference proteome</keyword>
<evidence type="ECO:0000256" key="3">
    <source>
        <dbReference type="ARBA" id="ARBA00022729"/>
    </source>
</evidence>
<dbReference type="InterPro" id="IPR013106">
    <property type="entry name" value="Ig_V-set"/>
</dbReference>
<keyword evidence="6" id="KW-1015">Disulfide bond</keyword>
<dbReference type="InterPro" id="IPR013783">
    <property type="entry name" value="Ig-like_fold"/>
</dbReference>
<keyword evidence="7" id="KW-0325">Glycoprotein</keyword>
<evidence type="ECO:0000256" key="7">
    <source>
        <dbReference type="ARBA" id="ARBA00023180"/>
    </source>
</evidence>
<evidence type="ECO:0000256" key="8">
    <source>
        <dbReference type="SAM" id="SignalP"/>
    </source>
</evidence>
<proteinExistence type="predicted"/>
<evidence type="ECO:0000259" key="9">
    <source>
        <dbReference type="PROSITE" id="PS50835"/>
    </source>
</evidence>